<proteinExistence type="predicted"/>
<gene>
    <name evidence="1" type="ORF">L1987_76375</name>
</gene>
<organism evidence="1 2">
    <name type="scientific">Smallanthus sonchifolius</name>
    <dbReference type="NCBI Taxonomy" id="185202"/>
    <lineage>
        <taxon>Eukaryota</taxon>
        <taxon>Viridiplantae</taxon>
        <taxon>Streptophyta</taxon>
        <taxon>Embryophyta</taxon>
        <taxon>Tracheophyta</taxon>
        <taxon>Spermatophyta</taxon>
        <taxon>Magnoliopsida</taxon>
        <taxon>eudicotyledons</taxon>
        <taxon>Gunneridae</taxon>
        <taxon>Pentapetalae</taxon>
        <taxon>asterids</taxon>
        <taxon>campanulids</taxon>
        <taxon>Asterales</taxon>
        <taxon>Asteraceae</taxon>
        <taxon>Asteroideae</taxon>
        <taxon>Heliantheae alliance</taxon>
        <taxon>Millerieae</taxon>
        <taxon>Smallanthus</taxon>
    </lineage>
</organism>
<evidence type="ECO:0000313" key="1">
    <source>
        <dbReference type="EMBL" id="KAI3706118.1"/>
    </source>
</evidence>
<protein>
    <submittedName>
        <fullName evidence="1">Uncharacterized protein</fullName>
    </submittedName>
</protein>
<evidence type="ECO:0000313" key="2">
    <source>
        <dbReference type="Proteomes" id="UP001056120"/>
    </source>
</evidence>
<dbReference type="Proteomes" id="UP001056120">
    <property type="component" value="Linkage Group LG25"/>
</dbReference>
<dbReference type="EMBL" id="CM042042">
    <property type="protein sequence ID" value="KAI3706118.1"/>
    <property type="molecule type" value="Genomic_DNA"/>
</dbReference>
<sequence>MRAKIAICPFSKTFLYFHEGYDANDCTTPFSLDRKDFPSKERKANIFVKSSFPNVIGSTGSFREERNPFTGLNMLEKQQGSCLFNLVKIGFEYALSNAFSDLGSIYSQQNIEQGCEPMARESDDIYMSMESAIMRATVCLHSAYCCWRVQ</sequence>
<keyword evidence="2" id="KW-1185">Reference proteome</keyword>
<reference evidence="1 2" key="2">
    <citation type="journal article" date="2022" name="Mol. Ecol. Resour.">
        <title>The genomes of chicory, endive, great burdock and yacon provide insights into Asteraceae paleo-polyploidization history and plant inulin production.</title>
        <authorList>
            <person name="Fan W."/>
            <person name="Wang S."/>
            <person name="Wang H."/>
            <person name="Wang A."/>
            <person name="Jiang F."/>
            <person name="Liu H."/>
            <person name="Zhao H."/>
            <person name="Xu D."/>
            <person name="Zhang Y."/>
        </authorList>
    </citation>
    <scope>NUCLEOTIDE SEQUENCE [LARGE SCALE GENOMIC DNA]</scope>
    <source>
        <strain evidence="2">cv. Yunnan</strain>
        <tissue evidence="1">Leaves</tissue>
    </source>
</reference>
<accession>A0ACB9A8J7</accession>
<name>A0ACB9A8J7_9ASTR</name>
<reference evidence="2" key="1">
    <citation type="journal article" date="2022" name="Mol. Ecol. Resour.">
        <title>The genomes of chicory, endive, great burdock and yacon provide insights into Asteraceae palaeo-polyploidization history and plant inulin production.</title>
        <authorList>
            <person name="Fan W."/>
            <person name="Wang S."/>
            <person name="Wang H."/>
            <person name="Wang A."/>
            <person name="Jiang F."/>
            <person name="Liu H."/>
            <person name="Zhao H."/>
            <person name="Xu D."/>
            <person name="Zhang Y."/>
        </authorList>
    </citation>
    <scope>NUCLEOTIDE SEQUENCE [LARGE SCALE GENOMIC DNA]</scope>
    <source>
        <strain evidence="2">cv. Yunnan</strain>
    </source>
</reference>
<comment type="caution">
    <text evidence="1">The sequence shown here is derived from an EMBL/GenBank/DDBJ whole genome shotgun (WGS) entry which is preliminary data.</text>
</comment>